<dbReference type="InterPro" id="IPR011989">
    <property type="entry name" value="ARM-like"/>
</dbReference>
<dbReference type="Proteomes" id="UP001586593">
    <property type="component" value="Unassembled WGS sequence"/>
</dbReference>
<feature type="region of interest" description="Disordered" evidence="1">
    <location>
        <begin position="116"/>
        <end position="193"/>
    </location>
</feature>
<evidence type="ECO:0000313" key="2">
    <source>
        <dbReference type="EMBL" id="KAL1835073.1"/>
    </source>
</evidence>
<keyword evidence="3" id="KW-1185">Reference proteome</keyword>
<gene>
    <name evidence="2" type="ORF">VTK73DRAFT_6316</name>
</gene>
<accession>A0ABR3UZN2</accession>
<reference evidence="2 3" key="1">
    <citation type="journal article" date="2024" name="Commun. Biol.">
        <title>Comparative genomic analysis of thermophilic fungi reveals convergent evolutionary adaptations and gene losses.</title>
        <authorList>
            <person name="Steindorff A.S."/>
            <person name="Aguilar-Pontes M.V."/>
            <person name="Robinson A.J."/>
            <person name="Andreopoulos B."/>
            <person name="LaButti K."/>
            <person name="Kuo A."/>
            <person name="Mondo S."/>
            <person name="Riley R."/>
            <person name="Otillar R."/>
            <person name="Haridas S."/>
            <person name="Lipzen A."/>
            <person name="Grimwood J."/>
            <person name="Schmutz J."/>
            <person name="Clum A."/>
            <person name="Reid I.D."/>
            <person name="Moisan M.C."/>
            <person name="Butler G."/>
            <person name="Nguyen T.T.M."/>
            <person name="Dewar K."/>
            <person name="Conant G."/>
            <person name="Drula E."/>
            <person name="Henrissat B."/>
            <person name="Hansel C."/>
            <person name="Singer S."/>
            <person name="Hutchinson M.I."/>
            <person name="de Vries R.P."/>
            <person name="Natvig D.O."/>
            <person name="Powell A.J."/>
            <person name="Tsang A."/>
            <person name="Grigoriev I.V."/>
        </authorList>
    </citation>
    <scope>NUCLEOTIDE SEQUENCE [LARGE SCALE GENOMIC DNA]</scope>
    <source>
        <strain evidence="2 3">ATCC 24622</strain>
    </source>
</reference>
<evidence type="ECO:0000256" key="1">
    <source>
        <dbReference type="SAM" id="MobiDB-lite"/>
    </source>
</evidence>
<comment type="caution">
    <text evidence="2">The sequence shown here is derived from an EMBL/GenBank/DDBJ whole genome shotgun (WGS) entry which is preliminary data.</text>
</comment>
<dbReference type="InterPro" id="IPR051177">
    <property type="entry name" value="CIK-Related_Protein"/>
</dbReference>
<feature type="compositionally biased region" description="Low complexity" evidence="1">
    <location>
        <begin position="159"/>
        <end position="174"/>
    </location>
</feature>
<proteinExistence type="predicted"/>
<dbReference type="EMBL" id="JAZHXJ010003558">
    <property type="protein sequence ID" value="KAL1835073.1"/>
    <property type="molecule type" value="Genomic_DNA"/>
</dbReference>
<name>A0ABR3UZN2_9PEZI</name>
<dbReference type="PANTHER" id="PTHR12984:SF6">
    <property type="entry name" value="SCY1-LIKE PROTEIN 2"/>
    <property type="match status" value="1"/>
</dbReference>
<dbReference type="Gene3D" id="1.25.10.10">
    <property type="entry name" value="Leucine-rich Repeat Variant"/>
    <property type="match status" value="1"/>
</dbReference>
<evidence type="ECO:0000313" key="3">
    <source>
        <dbReference type="Proteomes" id="UP001586593"/>
    </source>
</evidence>
<sequence length="224" mass="23391">MQDKIVPLVKAIKTKEPAVMMAALHVLRVVGRVADAEFVATDILPLLWSMSLGPLLNLEQFKAFMRLIRSLSARVEEEQTKKLQELSGSSGGVGANAGAMSGDDILSLGGLTLSSPSLDANGTTPDDFERLVKGKSDGGGSASSPASAVGGGWDSGGRAASTTVTSPTVTQPPAFSWSTPSPSIAAAKAGQQPASFRTVTPDLGHRRWVELVVWVAAVVVLRRR</sequence>
<protein>
    <submittedName>
        <fullName evidence="2">Uncharacterized protein</fullName>
    </submittedName>
</protein>
<dbReference type="PANTHER" id="PTHR12984">
    <property type="entry name" value="SCY1-RELATED S/T PROTEIN KINASE-LIKE"/>
    <property type="match status" value="1"/>
</dbReference>
<organism evidence="2 3">
    <name type="scientific">Phialemonium thermophilum</name>
    <dbReference type="NCBI Taxonomy" id="223376"/>
    <lineage>
        <taxon>Eukaryota</taxon>
        <taxon>Fungi</taxon>
        <taxon>Dikarya</taxon>
        <taxon>Ascomycota</taxon>
        <taxon>Pezizomycotina</taxon>
        <taxon>Sordariomycetes</taxon>
        <taxon>Sordariomycetidae</taxon>
        <taxon>Cephalothecales</taxon>
        <taxon>Cephalothecaceae</taxon>
        <taxon>Phialemonium</taxon>
    </lineage>
</organism>
<feature type="compositionally biased region" description="Basic and acidic residues" evidence="1">
    <location>
        <begin position="127"/>
        <end position="136"/>
    </location>
</feature>